<dbReference type="Pfam" id="PF13102">
    <property type="entry name" value="Phage_int_SAM_5"/>
    <property type="match status" value="1"/>
</dbReference>
<keyword evidence="1" id="KW-0233">DNA recombination</keyword>
<dbReference type="PROSITE" id="PS51898">
    <property type="entry name" value="TYR_RECOMBINASE"/>
    <property type="match status" value="1"/>
</dbReference>
<dbReference type="InterPro" id="IPR025269">
    <property type="entry name" value="SAM-like_dom"/>
</dbReference>
<dbReference type="Proteomes" id="UP001597510">
    <property type="component" value="Unassembled WGS sequence"/>
</dbReference>
<dbReference type="Pfam" id="PF00589">
    <property type="entry name" value="Phage_integrase"/>
    <property type="match status" value="1"/>
</dbReference>
<accession>A0ABW5J288</accession>
<dbReference type="RefSeq" id="WP_340235294.1">
    <property type="nucleotide sequence ID" value="NZ_JBBEWC010000004.1"/>
</dbReference>
<dbReference type="PANTHER" id="PTHR30349">
    <property type="entry name" value="PHAGE INTEGRASE-RELATED"/>
    <property type="match status" value="1"/>
</dbReference>
<dbReference type="CDD" id="cd01185">
    <property type="entry name" value="INTN1_C_like"/>
    <property type="match status" value="1"/>
</dbReference>
<organism evidence="3 4">
    <name type="scientific">Emticicia soli</name>
    <dbReference type="NCBI Taxonomy" id="2027878"/>
    <lineage>
        <taxon>Bacteria</taxon>
        <taxon>Pseudomonadati</taxon>
        <taxon>Bacteroidota</taxon>
        <taxon>Cytophagia</taxon>
        <taxon>Cytophagales</taxon>
        <taxon>Leadbetterellaceae</taxon>
        <taxon>Emticicia</taxon>
    </lineage>
</organism>
<evidence type="ECO:0000256" key="1">
    <source>
        <dbReference type="ARBA" id="ARBA00023172"/>
    </source>
</evidence>
<name>A0ABW5J288_9BACT</name>
<dbReference type="EMBL" id="JBHULC010000004">
    <property type="protein sequence ID" value="MFD2519886.1"/>
    <property type="molecule type" value="Genomic_DNA"/>
</dbReference>
<dbReference type="InterPro" id="IPR002104">
    <property type="entry name" value="Integrase_catalytic"/>
</dbReference>
<evidence type="ECO:0000313" key="3">
    <source>
        <dbReference type="EMBL" id="MFD2519886.1"/>
    </source>
</evidence>
<proteinExistence type="predicted"/>
<dbReference type="SUPFAM" id="SSF56349">
    <property type="entry name" value="DNA breaking-rejoining enzymes"/>
    <property type="match status" value="1"/>
</dbReference>
<evidence type="ECO:0000259" key="2">
    <source>
        <dbReference type="PROSITE" id="PS51898"/>
    </source>
</evidence>
<keyword evidence="4" id="KW-1185">Reference proteome</keyword>
<dbReference type="InterPro" id="IPR011010">
    <property type="entry name" value="DNA_brk_join_enz"/>
</dbReference>
<sequence length="360" mass="42227">MEFKTTKRRVSIKEKSTSENKLRLYLVWYQNHKRIWEATNEFYFITPKGVLERQHNKDVKIKVEALRNIRETQLFTGEIDEALEQKRNRNVEFHSAFESYLDSYQQKDKRVMQAVYKLFKEFAPPPLSTKQIDETLCIKFKDFLESRLNGETPQGYFARFKKFLSFCSKGKDKIFKQNPASDVRNNKIENKLEKDTLTIAEMKSLIAANCGNKEVKRAFLFACNTGLRFVDIKALKWQNIKDDSVQIRQAKTDINVKVFLNTNAKQFLGERGKEEEYVFSLPSHNATIKNLEYWAKRAGIEKHITFHCARHTFGTLLAFYENDILTISKLMGHTSLKHTTKYIRVADEMKKKAVESIPTF</sequence>
<dbReference type="InterPro" id="IPR013762">
    <property type="entry name" value="Integrase-like_cat_sf"/>
</dbReference>
<dbReference type="InterPro" id="IPR050090">
    <property type="entry name" value="Tyrosine_recombinase_XerCD"/>
</dbReference>
<gene>
    <name evidence="3" type="ORF">ACFSR2_03260</name>
</gene>
<comment type="caution">
    <text evidence="3">The sequence shown here is derived from an EMBL/GenBank/DDBJ whole genome shotgun (WGS) entry which is preliminary data.</text>
</comment>
<protein>
    <submittedName>
        <fullName evidence="3">Tyrosine-type recombinase/integrase</fullName>
    </submittedName>
</protein>
<dbReference type="Gene3D" id="1.10.443.10">
    <property type="entry name" value="Intergrase catalytic core"/>
    <property type="match status" value="1"/>
</dbReference>
<reference evidence="4" key="1">
    <citation type="journal article" date="2019" name="Int. J. Syst. Evol. Microbiol.">
        <title>The Global Catalogue of Microorganisms (GCM) 10K type strain sequencing project: providing services to taxonomists for standard genome sequencing and annotation.</title>
        <authorList>
            <consortium name="The Broad Institute Genomics Platform"/>
            <consortium name="The Broad Institute Genome Sequencing Center for Infectious Disease"/>
            <person name="Wu L."/>
            <person name="Ma J."/>
        </authorList>
    </citation>
    <scope>NUCLEOTIDE SEQUENCE [LARGE SCALE GENOMIC DNA]</scope>
    <source>
        <strain evidence="4">KCTC 52344</strain>
    </source>
</reference>
<feature type="domain" description="Tyr recombinase" evidence="2">
    <location>
        <begin position="192"/>
        <end position="355"/>
    </location>
</feature>
<dbReference type="PANTHER" id="PTHR30349:SF64">
    <property type="entry name" value="PROPHAGE INTEGRASE INTD-RELATED"/>
    <property type="match status" value="1"/>
</dbReference>
<evidence type="ECO:0000313" key="4">
    <source>
        <dbReference type="Proteomes" id="UP001597510"/>
    </source>
</evidence>